<gene>
    <name evidence="13" type="primary">nhe-3</name>
    <name evidence="13" type="ORF">VP01_612g2</name>
</gene>
<feature type="transmembrane region" description="Helical" evidence="11">
    <location>
        <begin position="70"/>
        <end position="88"/>
    </location>
</feature>
<keyword evidence="8 9" id="KW-0739">Sodium transport</keyword>
<organism evidence="13 14">
    <name type="scientific">Puccinia sorghi</name>
    <dbReference type="NCBI Taxonomy" id="27349"/>
    <lineage>
        <taxon>Eukaryota</taxon>
        <taxon>Fungi</taxon>
        <taxon>Dikarya</taxon>
        <taxon>Basidiomycota</taxon>
        <taxon>Pucciniomycotina</taxon>
        <taxon>Pucciniomycetes</taxon>
        <taxon>Pucciniales</taxon>
        <taxon>Pucciniaceae</taxon>
        <taxon>Puccinia</taxon>
    </lineage>
</organism>
<keyword evidence="4 11" id="KW-1133">Transmembrane helix</keyword>
<feature type="transmembrane region" description="Helical" evidence="11">
    <location>
        <begin position="160"/>
        <end position="183"/>
    </location>
</feature>
<feature type="region of interest" description="Disordered" evidence="10">
    <location>
        <begin position="754"/>
        <end position="916"/>
    </location>
</feature>
<evidence type="ECO:0000313" key="13">
    <source>
        <dbReference type="EMBL" id="KNZ47800.1"/>
    </source>
</evidence>
<dbReference type="PANTHER" id="PTHR10110:SF187">
    <property type="entry name" value="SODIUM_HYDROGEN EXCHANGER"/>
    <property type="match status" value="1"/>
</dbReference>
<feature type="transmembrane region" description="Helical" evidence="11">
    <location>
        <begin position="225"/>
        <end position="244"/>
    </location>
</feature>
<feature type="compositionally biased region" description="Low complexity" evidence="10">
    <location>
        <begin position="756"/>
        <end position="765"/>
    </location>
</feature>
<dbReference type="Gene3D" id="6.10.140.1330">
    <property type="match status" value="1"/>
</dbReference>
<feature type="compositionally biased region" description="Basic and acidic residues" evidence="10">
    <location>
        <begin position="887"/>
        <end position="902"/>
    </location>
</feature>
<feature type="transmembrane region" description="Helical" evidence="11">
    <location>
        <begin position="129"/>
        <end position="148"/>
    </location>
</feature>
<name>A0A0L6UJ20_9BASI</name>
<dbReference type="NCBIfam" id="TIGR00840">
    <property type="entry name" value="b_cpa1"/>
    <property type="match status" value="1"/>
</dbReference>
<keyword evidence="9" id="KW-0050">Antiport</keyword>
<dbReference type="EMBL" id="LAVV01011419">
    <property type="protein sequence ID" value="KNZ47800.1"/>
    <property type="molecule type" value="Genomic_DNA"/>
</dbReference>
<dbReference type="OrthoDB" id="196264at2759"/>
<sequence length="971" mass="106161">MAQQQLRSQTTSDPQNETARTIPQGSCRKPNHRRSIWTQRYDPSEATAVLQADGLVAERKQVEELWSSRALLLVLVLLILSFWVSYYLKIKRIKTVHETLVALFAGMVIGLIVRLSPGEVVQNMISFKSTIMLNVLLPPIILASGYDLKEENFFRNFGVILTFAFCGTFVSAVVIGSLVYIWALLGLEGLSLGIIECLLFGSTLSATDPVTVLAIFNTLKVDPKLYSIIFGESLLNDAIAIVMFETLSHFHGEKISILSFFHGVGIFLLVFLTSMALGVVFGLTCSLMLKHSRVAQFPEIESCLVLLIAYTSYFFSNASTMSGIVSLLFCGITLKHYAYHNMSRRTQRTTKYMFSTLSSLCENFIFIYLGLSLFTQTQLVYKPMFIFISALSVCVARYCAVFPISQLVNVFFRKARGTRTDELPHSYQMMLFWAGLRGAVGVALAAGIKGDNAVALRTTVLVTVVLTMAIFGGTTTRMIDIVGIRTGVEDEIDTSDEEGVGIADLGPGGFLSLSRDDHRAGLYLVGNSRKSSLGDSLDQTTNRHLRNVKTDFHGASSDDPYKRFSCGGSRDPKSYALSSPISEQSMATQDSDDEVLPSADPQKTRFSLDDNEARQGNGQNEGNRKVWRDGQWFTVLDEQYLLPVFSNATASRKQASRKALRNQRASLAGDAIYRAQSDVDHVPSPLSAHPNSTWNSDEGNGGGTDANLNRGGGYRYSHHDDSRQTLRKKVSPSTPPAVFQGSFSDALSALVTNPLSSPSSTKTTTFGGNAGIGPLDSMKSNRRLPTLKKKASDEIVTSVHHSKPPHSHSSNESSEKIHPTDSFSGTHRNNNLNQTHPGSLPSSSGSNNSTSAFTSATAHVESSEPSVRPSTASTISPQPSNRIRASALHDDNNVPKKHDSKPTHVGPDSSLADDPSTVINPQLLSSHTLPTPMHNHVRCRSRDQIATASVHHRENLADNGGGIDHLKNWND</sequence>
<keyword evidence="14" id="KW-1185">Reference proteome</keyword>
<keyword evidence="5" id="KW-0915">Sodium</keyword>
<comment type="similarity">
    <text evidence="9">Belongs to the monovalent cation:proton antiporter 1 (CPA1) transporter (TC 2.A.36) family.</text>
</comment>
<feature type="transmembrane region" description="Helical" evidence="11">
    <location>
        <begin position="386"/>
        <end position="408"/>
    </location>
</feature>
<evidence type="ECO:0000256" key="11">
    <source>
        <dbReference type="SAM" id="Phobius"/>
    </source>
</evidence>
<evidence type="ECO:0000256" key="1">
    <source>
        <dbReference type="ARBA" id="ARBA00004141"/>
    </source>
</evidence>
<feature type="region of interest" description="Disordered" evidence="10">
    <location>
        <begin position="682"/>
        <end position="737"/>
    </location>
</feature>
<dbReference type="Pfam" id="PF00999">
    <property type="entry name" value="Na_H_Exchanger"/>
    <property type="match status" value="1"/>
</dbReference>
<dbReference type="InterPro" id="IPR004709">
    <property type="entry name" value="NaH_exchanger"/>
</dbReference>
<evidence type="ECO:0000256" key="4">
    <source>
        <dbReference type="ARBA" id="ARBA00022989"/>
    </source>
</evidence>
<feature type="compositionally biased region" description="Polar residues" evidence="10">
    <location>
        <begin position="863"/>
        <end position="883"/>
    </location>
</feature>
<dbReference type="GO" id="GO:0000329">
    <property type="term" value="C:fungal-type vacuole membrane"/>
    <property type="evidence" value="ECO:0007669"/>
    <property type="project" value="TreeGrafter"/>
</dbReference>
<feature type="compositionally biased region" description="Polar residues" evidence="10">
    <location>
        <begin position="576"/>
        <end position="589"/>
    </location>
</feature>
<keyword evidence="7 11" id="KW-0472">Membrane</keyword>
<comment type="subcellular location">
    <subcellularLocation>
        <location evidence="1">Membrane</location>
        <topology evidence="1">Multi-pass membrane protein</topology>
    </subcellularLocation>
</comment>
<feature type="transmembrane region" description="Helical" evidence="11">
    <location>
        <begin position="352"/>
        <end position="374"/>
    </location>
</feature>
<evidence type="ECO:0000256" key="10">
    <source>
        <dbReference type="SAM" id="MobiDB-lite"/>
    </source>
</evidence>
<evidence type="ECO:0000256" key="8">
    <source>
        <dbReference type="ARBA" id="ARBA00023201"/>
    </source>
</evidence>
<dbReference type="PRINTS" id="PR01084">
    <property type="entry name" value="NAHEXCHNGR"/>
</dbReference>
<accession>A0A0L6UJ20</accession>
<feature type="transmembrane region" description="Helical" evidence="11">
    <location>
        <begin position="321"/>
        <end position="340"/>
    </location>
</feature>
<comment type="caution">
    <text evidence="13">The sequence shown here is derived from an EMBL/GenBank/DDBJ whole genome shotgun (WGS) entry which is preliminary data.</text>
</comment>
<feature type="domain" description="Cation/H+ exchanger transmembrane" evidence="12">
    <location>
        <begin position="81"/>
        <end position="478"/>
    </location>
</feature>
<protein>
    <recommendedName>
        <fullName evidence="9">Sodium/hydrogen exchanger</fullName>
    </recommendedName>
</protein>
<evidence type="ECO:0000256" key="9">
    <source>
        <dbReference type="RuleBase" id="RU003722"/>
    </source>
</evidence>
<evidence type="ECO:0000256" key="6">
    <source>
        <dbReference type="ARBA" id="ARBA00023065"/>
    </source>
</evidence>
<feature type="region of interest" description="Disordered" evidence="10">
    <location>
        <begin position="548"/>
        <end position="625"/>
    </location>
</feature>
<evidence type="ECO:0000256" key="5">
    <source>
        <dbReference type="ARBA" id="ARBA00023053"/>
    </source>
</evidence>
<dbReference type="AlphaFoldDB" id="A0A0L6UJ20"/>
<dbReference type="InterPro" id="IPR018422">
    <property type="entry name" value="Cation/H_exchanger_CPA1"/>
</dbReference>
<feature type="transmembrane region" description="Helical" evidence="11">
    <location>
        <begin position="189"/>
        <end position="216"/>
    </location>
</feature>
<evidence type="ECO:0000256" key="7">
    <source>
        <dbReference type="ARBA" id="ARBA00023136"/>
    </source>
</evidence>
<dbReference type="Proteomes" id="UP000037035">
    <property type="component" value="Unassembled WGS sequence"/>
</dbReference>
<reference evidence="13 14" key="1">
    <citation type="submission" date="2015-08" db="EMBL/GenBank/DDBJ databases">
        <title>Next Generation Sequencing and Analysis of the Genome of Puccinia sorghi L Schw, the Causal Agent of Maize Common Rust.</title>
        <authorList>
            <person name="Rochi L."/>
            <person name="Burguener G."/>
            <person name="Darino M."/>
            <person name="Turjanski A."/>
            <person name="Kreff E."/>
            <person name="Dieguez M.J."/>
            <person name="Sacco F."/>
        </authorList>
    </citation>
    <scope>NUCLEOTIDE SEQUENCE [LARGE SCALE GENOMIC DNA]</scope>
    <source>
        <strain evidence="13 14">RO10H11247</strain>
    </source>
</reference>
<feature type="transmembrane region" description="Helical" evidence="11">
    <location>
        <begin position="264"/>
        <end position="285"/>
    </location>
</feature>
<evidence type="ECO:0000256" key="3">
    <source>
        <dbReference type="ARBA" id="ARBA00022692"/>
    </source>
</evidence>
<feature type="transmembrane region" description="Helical" evidence="11">
    <location>
        <begin position="100"/>
        <end position="117"/>
    </location>
</feature>
<keyword evidence="2 9" id="KW-0813">Transport</keyword>
<dbReference type="STRING" id="27349.A0A0L6UJ20"/>
<dbReference type="VEuPathDB" id="FungiDB:VP01_612g2"/>
<dbReference type="GO" id="GO:0015386">
    <property type="term" value="F:potassium:proton antiporter activity"/>
    <property type="evidence" value="ECO:0007669"/>
    <property type="project" value="TreeGrafter"/>
</dbReference>
<feature type="compositionally biased region" description="Gly residues" evidence="10">
    <location>
        <begin position="699"/>
        <end position="714"/>
    </location>
</feature>
<proteinExistence type="inferred from homology"/>
<feature type="compositionally biased region" description="Basic residues" evidence="10">
    <location>
        <begin position="780"/>
        <end position="789"/>
    </location>
</feature>
<dbReference type="GO" id="GO:0007035">
    <property type="term" value="P:vacuolar acidification"/>
    <property type="evidence" value="ECO:0007669"/>
    <property type="project" value="TreeGrafter"/>
</dbReference>
<keyword evidence="6 9" id="KW-0406">Ion transport</keyword>
<feature type="transmembrane region" description="Helical" evidence="11">
    <location>
        <begin position="454"/>
        <end position="475"/>
    </location>
</feature>
<keyword evidence="3 9" id="KW-0812">Transmembrane</keyword>
<feature type="compositionally biased region" description="Basic and acidic residues" evidence="10">
    <location>
        <begin position="602"/>
        <end position="613"/>
    </location>
</feature>
<dbReference type="GO" id="GO:0015385">
    <property type="term" value="F:sodium:proton antiporter activity"/>
    <property type="evidence" value="ECO:0007669"/>
    <property type="project" value="InterPro"/>
</dbReference>
<evidence type="ECO:0000256" key="2">
    <source>
        <dbReference type="ARBA" id="ARBA00022448"/>
    </source>
</evidence>
<feature type="compositionally biased region" description="Low complexity" evidence="10">
    <location>
        <begin position="837"/>
        <end position="856"/>
    </location>
</feature>
<dbReference type="GO" id="GO:0005769">
    <property type="term" value="C:early endosome"/>
    <property type="evidence" value="ECO:0007669"/>
    <property type="project" value="TreeGrafter"/>
</dbReference>
<feature type="compositionally biased region" description="Polar residues" evidence="10">
    <location>
        <begin position="689"/>
        <end position="698"/>
    </location>
</feature>
<evidence type="ECO:0000259" key="12">
    <source>
        <dbReference type="Pfam" id="PF00999"/>
    </source>
</evidence>
<evidence type="ECO:0000313" key="14">
    <source>
        <dbReference type="Proteomes" id="UP000037035"/>
    </source>
</evidence>
<feature type="compositionally biased region" description="Polar residues" evidence="10">
    <location>
        <begin position="821"/>
        <end position="836"/>
    </location>
</feature>
<dbReference type="GO" id="GO:0005770">
    <property type="term" value="C:late endosome"/>
    <property type="evidence" value="ECO:0007669"/>
    <property type="project" value="TreeGrafter"/>
</dbReference>
<feature type="region of interest" description="Disordered" evidence="10">
    <location>
        <begin position="1"/>
        <end position="31"/>
    </location>
</feature>
<dbReference type="InterPro" id="IPR006153">
    <property type="entry name" value="Cation/H_exchanger_TM"/>
</dbReference>
<feature type="compositionally biased region" description="Polar residues" evidence="10">
    <location>
        <begin position="1"/>
        <end position="24"/>
    </location>
</feature>
<dbReference type="PANTHER" id="PTHR10110">
    <property type="entry name" value="SODIUM/HYDROGEN EXCHANGER"/>
    <property type="match status" value="1"/>
</dbReference>